<comment type="caution">
    <text evidence="2">The sequence shown here is derived from an EMBL/GenBank/DDBJ whole genome shotgun (WGS) entry which is preliminary data.</text>
</comment>
<protein>
    <recommendedName>
        <fullName evidence="1">Oxidoreductase-like domain-containing protein</fullName>
    </recommendedName>
</protein>
<organism evidence="2 3">
    <name type="scientific">Comamonas odontotermitis</name>
    <dbReference type="NCBI Taxonomy" id="379895"/>
    <lineage>
        <taxon>Bacteria</taxon>
        <taxon>Pseudomonadati</taxon>
        <taxon>Pseudomonadota</taxon>
        <taxon>Betaproteobacteria</taxon>
        <taxon>Burkholderiales</taxon>
        <taxon>Comamonadaceae</taxon>
        <taxon>Comamonas</taxon>
    </lineage>
</organism>
<dbReference type="InterPro" id="IPR019180">
    <property type="entry name" value="Oxidoreductase-like_N"/>
</dbReference>
<dbReference type="Pfam" id="PF09791">
    <property type="entry name" value="Oxidored-like"/>
    <property type="match status" value="1"/>
</dbReference>
<sequence>MTAALPALQPLASLRAARACFDSLQSAATTRHISLRAPPDAPTTCCGRGCNGCVWEGFFAAAMYWQECALQALAEAQEAPSGTQPGN</sequence>
<dbReference type="Proteomes" id="UP000562492">
    <property type="component" value="Unassembled WGS sequence"/>
</dbReference>
<name>A0ABR6REQ0_9BURK</name>
<dbReference type="RefSeq" id="WP_184707266.1">
    <property type="nucleotide sequence ID" value="NZ_JACHKZ010000008.1"/>
</dbReference>
<evidence type="ECO:0000259" key="1">
    <source>
        <dbReference type="Pfam" id="PF09791"/>
    </source>
</evidence>
<gene>
    <name evidence="2" type="ORF">HNP33_001679</name>
</gene>
<evidence type="ECO:0000313" key="2">
    <source>
        <dbReference type="EMBL" id="MBB6577622.1"/>
    </source>
</evidence>
<evidence type="ECO:0000313" key="3">
    <source>
        <dbReference type="Proteomes" id="UP000562492"/>
    </source>
</evidence>
<dbReference type="EMBL" id="JACHKZ010000008">
    <property type="protein sequence ID" value="MBB6577622.1"/>
    <property type="molecule type" value="Genomic_DNA"/>
</dbReference>
<accession>A0ABR6REQ0</accession>
<keyword evidence="3" id="KW-1185">Reference proteome</keyword>
<feature type="domain" description="Oxidoreductase-like" evidence="1">
    <location>
        <begin position="33"/>
        <end position="69"/>
    </location>
</feature>
<proteinExistence type="predicted"/>
<reference evidence="2 3" key="1">
    <citation type="submission" date="2020-08" db="EMBL/GenBank/DDBJ databases">
        <title>Functional genomics of gut bacteria from endangered species of beetles.</title>
        <authorList>
            <person name="Carlos-Shanley C."/>
        </authorList>
    </citation>
    <scope>NUCLEOTIDE SEQUENCE [LARGE SCALE GENOMIC DNA]</scope>
    <source>
        <strain evidence="2 3">S00124</strain>
    </source>
</reference>